<protein>
    <recommendedName>
        <fullName evidence="3">Serine hydrolase domain-containing protein</fullName>
    </recommendedName>
</protein>
<dbReference type="GO" id="GO:0044550">
    <property type="term" value="P:secondary metabolite biosynthetic process"/>
    <property type="evidence" value="ECO:0007669"/>
    <property type="project" value="TreeGrafter"/>
</dbReference>
<evidence type="ECO:0000313" key="4">
    <source>
        <dbReference type="EMBL" id="GIK04409.1"/>
    </source>
</evidence>
<name>A0A9P3F468_ASPVI</name>
<keyword evidence="5" id="KW-1185">Reference proteome</keyword>
<dbReference type="InterPro" id="IPR050593">
    <property type="entry name" value="LovG"/>
</dbReference>
<dbReference type="InterPro" id="IPR029058">
    <property type="entry name" value="AB_hydrolase_fold"/>
</dbReference>
<dbReference type="PANTHER" id="PTHR48070">
    <property type="entry name" value="ESTERASE OVCA2"/>
    <property type="match status" value="1"/>
</dbReference>
<dbReference type="GeneID" id="66936474"/>
<dbReference type="OrthoDB" id="414698at2759"/>
<reference evidence="4 5" key="1">
    <citation type="submission" date="2021-02" db="EMBL/GenBank/DDBJ databases">
        <title>Pan-genome distribution and transcriptional activeness of fungal secondary metabolism genes in Aspergillus section Fumigati.</title>
        <authorList>
            <person name="Takahashi H."/>
            <person name="Umemura M."/>
            <person name="Ninomiya A."/>
            <person name="Kusuya Y."/>
            <person name="Urayama S."/>
            <person name="Shimizu M."/>
            <person name="Watanabe A."/>
            <person name="Kamei K."/>
            <person name="Yaguchi T."/>
            <person name="Hagiwara D."/>
        </authorList>
    </citation>
    <scope>NUCLEOTIDE SEQUENCE [LARGE SCALE GENOMIC DNA]</scope>
    <source>
        <strain evidence="4 5">IFM 47045</strain>
    </source>
</reference>
<evidence type="ECO:0000313" key="5">
    <source>
        <dbReference type="Proteomes" id="UP000710440"/>
    </source>
</evidence>
<accession>A0A9P3F468</accession>
<dbReference type="SUPFAM" id="SSF53474">
    <property type="entry name" value="alpha/beta-Hydrolases"/>
    <property type="match status" value="1"/>
</dbReference>
<dbReference type="Gene3D" id="3.40.50.1820">
    <property type="entry name" value="alpha/beta hydrolase"/>
    <property type="match status" value="1"/>
</dbReference>
<keyword evidence="2" id="KW-0378">Hydrolase</keyword>
<dbReference type="InterPro" id="IPR005645">
    <property type="entry name" value="FSH-like_dom"/>
</dbReference>
<organism evidence="4 5">
    <name type="scientific">Aspergillus viridinutans</name>
    <dbReference type="NCBI Taxonomy" id="75553"/>
    <lineage>
        <taxon>Eukaryota</taxon>
        <taxon>Fungi</taxon>
        <taxon>Dikarya</taxon>
        <taxon>Ascomycota</taxon>
        <taxon>Pezizomycotina</taxon>
        <taxon>Eurotiomycetes</taxon>
        <taxon>Eurotiomycetidae</taxon>
        <taxon>Eurotiales</taxon>
        <taxon>Aspergillaceae</taxon>
        <taxon>Aspergillus</taxon>
        <taxon>Aspergillus subgen. Fumigati</taxon>
    </lineage>
</organism>
<sequence>MSLFLSPPTDPKIQIENRASYFSSSSEQVTWSSFADNPSIGTNNQLGIVDLNHLETISMDASLDLPRILCLHGGGINALIFRMQCRVLERRLRSHFRLVYAEAPLPARPGPDVTAAYKDHGPFKAWLRVQPTDPVLNEYQIVDGIKDSISAAQQADDKRGASGEWVGLLGFSQGAHLAASILANQQILHNAADPVYRFAILLAGRGPLRWLNPDLPMPPGFIDAAQCTTGQELVDNMEYKDCRVRIPTVHVHGMADPNLGLHRRLLYEYCDWRCATLVEWDGDHRVPFKAKDVMSVVQEIINVAQRTGVMTAS</sequence>
<proteinExistence type="inferred from homology"/>
<evidence type="ECO:0000259" key="3">
    <source>
        <dbReference type="Pfam" id="PF03959"/>
    </source>
</evidence>
<comment type="caution">
    <text evidence="4">The sequence shown here is derived from an EMBL/GenBank/DDBJ whole genome shotgun (WGS) entry which is preliminary data.</text>
</comment>
<feature type="domain" description="Serine hydrolase" evidence="3">
    <location>
        <begin position="66"/>
        <end position="294"/>
    </location>
</feature>
<dbReference type="GO" id="GO:0016787">
    <property type="term" value="F:hydrolase activity"/>
    <property type="evidence" value="ECO:0007669"/>
    <property type="project" value="UniProtKB-KW"/>
</dbReference>
<dbReference type="PANTHER" id="PTHR48070:SF3">
    <property type="entry name" value="ESTERASE DBAE-RELATED"/>
    <property type="match status" value="1"/>
</dbReference>
<dbReference type="EMBL" id="BOPL01000006">
    <property type="protein sequence ID" value="GIK04409.1"/>
    <property type="molecule type" value="Genomic_DNA"/>
</dbReference>
<dbReference type="Proteomes" id="UP000710440">
    <property type="component" value="Unassembled WGS sequence"/>
</dbReference>
<evidence type="ECO:0000256" key="1">
    <source>
        <dbReference type="ARBA" id="ARBA00005863"/>
    </source>
</evidence>
<comment type="similarity">
    <text evidence="1">Belongs to the LovG family.</text>
</comment>
<dbReference type="Pfam" id="PF03959">
    <property type="entry name" value="FSH1"/>
    <property type="match status" value="1"/>
</dbReference>
<dbReference type="AlphaFoldDB" id="A0A9P3F468"/>
<dbReference type="RefSeq" id="XP_043127595.1">
    <property type="nucleotide sequence ID" value="XM_043271660.1"/>
</dbReference>
<evidence type="ECO:0000256" key="2">
    <source>
        <dbReference type="ARBA" id="ARBA00022801"/>
    </source>
</evidence>
<dbReference type="GO" id="GO:0005737">
    <property type="term" value="C:cytoplasm"/>
    <property type="evidence" value="ECO:0007669"/>
    <property type="project" value="TreeGrafter"/>
</dbReference>
<dbReference type="GO" id="GO:0005634">
    <property type="term" value="C:nucleus"/>
    <property type="evidence" value="ECO:0007669"/>
    <property type="project" value="TreeGrafter"/>
</dbReference>
<gene>
    <name evidence="4" type="ORF">Aspvir_008492</name>
</gene>